<dbReference type="AlphaFoldDB" id="B5ECY3"/>
<dbReference type="KEGG" id="gbm:Gbem_3608"/>
<sequence>MRFLGAITLSFLLALPAWATENPTMICPKGIVSDGDYQVEVLAKCGEPAAKIRREEKRFEKVRDGGREKTLASTVTVDEWTFNFGPQEFLQLVVIEDGRVKRIESLGYGY</sequence>
<evidence type="ECO:0000313" key="3">
    <source>
        <dbReference type="Proteomes" id="UP000008825"/>
    </source>
</evidence>
<keyword evidence="1" id="KW-0732">Signal</keyword>
<accession>B5ECY3</accession>
<evidence type="ECO:0000256" key="1">
    <source>
        <dbReference type="SAM" id="SignalP"/>
    </source>
</evidence>
<keyword evidence="3" id="KW-1185">Reference proteome</keyword>
<dbReference type="STRING" id="404380.Gbem_3608"/>
<dbReference type="eggNOG" id="ENOG5033EDZ">
    <property type="taxonomic scope" value="Bacteria"/>
</dbReference>
<proteinExistence type="predicted"/>
<dbReference type="EMBL" id="CP001124">
    <property type="protein sequence ID" value="ACH40600.1"/>
    <property type="molecule type" value="Genomic_DNA"/>
</dbReference>
<dbReference type="Proteomes" id="UP000008825">
    <property type="component" value="Chromosome"/>
</dbReference>
<protein>
    <recommendedName>
        <fullName evidence="4">DUF2845 domain-containing protein</fullName>
    </recommendedName>
</protein>
<reference evidence="2 3" key="1">
    <citation type="submission" date="2008-07" db="EMBL/GenBank/DDBJ databases">
        <title>Complete sequence of Geobacter bemidjiensis BEM.</title>
        <authorList>
            <consortium name="US DOE Joint Genome Institute"/>
            <person name="Lucas S."/>
            <person name="Copeland A."/>
            <person name="Lapidus A."/>
            <person name="Glavina del Rio T."/>
            <person name="Dalin E."/>
            <person name="Tice H."/>
            <person name="Bruce D."/>
            <person name="Goodwin L."/>
            <person name="Pitluck S."/>
            <person name="Kiss H."/>
            <person name="Brettin T."/>
            <person name="Detter J.C."/>
            <person name="Han C."/>
            <person name="Kuske C.R."/>
            <person name="Schmutz J."/>
            <person name="Larimer F."/>
            <person name="Land M."/>
            <person name="Hauser L."/>
            <person name="Kyrpides N."/>
            <person name="Lykidis A."/>
            <person name="Lovley D."/>
            <person name="Richardson P."/>
        </authorList>
    </citation>
    <scope>NUCLEOTIDE SEQUENCE [LARGE SCALE GENOMIC DNA]</scope>
    <source>
        <strain evidence="3">ATCC BAA-1014 / DSM 16622 / JCM 12645 / Bem</strain>
    </source>
</reference>
<dbReference type="RefSeq" id="WP_012532037.1">
    <property type="nucleotide sequence ID" value="NC_011146.1"/>
</dbReference>
<dbReference type="OrthoDB" id="5522210at2"/>
<feature type="chain" id="PRO_5002832395" description="DUF2845 domain-containing protein" evidence="1">
    <location>
        <begin position="20"/>
        <end position="110"/>
    </location>
</feature>
<name>B5ECY3_CITBB</name>
<dbReference type="Pfam" id="PF11006">
    <property type="entry name" value="DUF2845"/>
    <property type="match status" value="1"/>
</dbReference>
<evidence type="ECO:0008006" key="4">
    <source>
        <dbReference type="Google" id="ProtNLM"/>
    </source>
</evidence>
<reference evidence="2 3" key="2">
    <citation type="journal article" date="2010" name="BMC Genomics">
        <title>The genome of Geobacter bemidjiensis, exemplar for the subsurface clade of Geobacter species that predominate in Fe(III)-reducing subsurface environments.</title>
        <authorList>
            <person name="Aklujkar M."/>
            <person name="Young N.D."/>
            <person name="Holmes D."/>
            <person name="Chavan M."/>
            <person name="Risso C."/>
            <person name="Kiss H.E."/>
            <person name="Han C.S."/>
            <person name="Land M.L."/>
            <person name="Lovley D.R."/>
        </authorList>
    </citation>
    <scope>NUCLEOTIDE SEQUENCE [LARGE SCALE GENOMIC DNA]</scope>
    <source>
        <strain evidence="3">ATCC BAA-1014 / DSM 16622 / JCM 12645 / Bem</strain>
    </source>
</reference>
<feature type="signal peptide" evidence="1">
    <location>
        <begin position="1"/>
        <end position="19"/>
    </location>
</feature>
<evidence type="ECO:0000313" key="2">
    <source>
        <dbReference type="EMBL" id="ACH40600.1"/>
    </source>
</evidence>
<dbReference type="HOGENOM" id="CLU_160686_1_0_7"/>
<organism evidence="2 3">
    <name type="scientific">Citrifermentans bemidjiense (strain ATCC BAA-1014 / DSM 16622 / JCM 12645 / Bem)</name>
    <name type="common">Geobacter bemidjiensis</name>
    <dbReference type="NCBI Taxonomy" id="404380"/>
    <lineage>
        <taxon>Bacteria</taxon>
        <taxon>Pseudomonadati</taxon>
        <taxon>Thermodesulfobacteriota</taxon>
        <taxon>Desulfuromonadia</taxon>
        <taxon>Geobacterales</taxon>
        <taxon>Geobacteraceae</taxon>
        <taxon>Citrifermentans</taxon>
    </lineage>
</organism>
<gene>
    <name evidence="2" type="ordered locus">Gbem_3608</name>
</gene>
<dbReference type="InterPro" id="IPR021268">
    <property type="entry name" value="DUF2845"/>
</dbReference>